<keyword evidence="2" id="KW-1185">Reference proteome</keyword>
<organism evidence="1 2">
    <name type="scientific">Vigna unguiculata</name>
    <name type="common">Cowpea</name>
    <dbReference type="NCBI Taxonomy" id="3917"/>
    <lineage>
        <taxon>Eukaryota</taxon>
        <taxon>Viridiplantae</taxon>
        <taxon>Streptophyta</taxon>
        <taxon>Embryophyta</taxon>
        <taxon>Tracheophyta</taxon>
        <taxon>Spermatophyta</taxon>
        <taxon>Magnoliopsida</taxon>
        <taxon>eudicotyledons</taxon>
        <taxon>Gunneridae</taxon>
        <taxon>Pentapetalae</taxon>
        <taxon>rosids</taxon>
        <taxon>fabids</taxon>
        <taxon>Fabales</taxon>
        <taxon>Fabaceae</taxon>
        <taxon>Papilionoideae</taxon>
        <taxon>50 kb inversion clade</taxon>
        <taxon>NPAAA clade</taxon>
        <taxon>indigoferoid/millettioid clade</taxon>
        <taxon>Phaseoleae</taxon>
        <taxon>Vigna</taxon>
    </lineage>
</organism>
<evidence type="ECO:0000313" key="1">
    <source>
        <dbReference type="EMBL" id="QCD86929.1"/>
    </source>
</evidence>
<dbReference type="Proteomes" id="UP000501690">
    <property type="component" value="Linkage Group LG3"/>
</dbReference>
<evidence type="ECO:0000313" key="2">
    <source>
        <dbReference type="Proteomes" id="UP000501690"/>
    </source>
</evidence>
<dbReference type="AlphaFoldDB" id="A0A4D6LE93"/>
<gene>
    <name evidence="1" type="ORF">DEO72_LG3g1458</name>
</gene>
<protein>
    <submittedName>
        <fullName evidence="1">Uncharacterized protein</fullName>
    </submittedName>
</protein>
<dbReference type="EMBL" id="CP039347">
    <property type="protein sequence ID" value="QCD86929.1"/>
    <property type="molecule type" value="Genomic_DNA"/>
</dbReference>
<sequence>MGERCTEERLAARRAPPGGNWKTMALEERWCLAVRGYRQAVWAIFPGGVWAVPGGNVHGWWLTCDDMSGEVHIQLLSRGDRASSPFLCVYGDDRVIRYTRADVDIGGAEDVQATDAMTAGLRHGSCGMVRVKEEKKLGLGFLMV</sequence>
<accession>A0A4D6LE93</accession>
<name>A0A4D6LE93_VIGUN</name>
<reference evidence="1 2" key="1">
    <citation type="submission" date="2019-04" db="EMBL/GenBank/DDBJ databases">
        <title>An improved genome assembly and genetic linkage map for asparagus bean, Vigna unguiculata ssp. sesquipedialis.</title>
        <authorList>
            <person name="Xia Q."/>
            <person name="Zhang R."/>
            <person name="Dong Y."/>
        </authorList>
    </citation>
    <scope>NUCLEOTIDE SEQUENCE [LARGE SCALE GENOMIC DNA]</scope>
    <source>
        <tissue evidence="1">Leaf</tissue>
    </source>
</reference>
<proteinExistence type="predicted"/>